<dbReference type="AlphaFoldDB" id="M5S7Z0"/>
<protein>
    <submittedName>
        <fullName evidence="3">Putative membrane protein</fullName>
    </submittedName>
</protein>
<feature type="transmembrane region" description="Helical" evidence="2">
    <location>
        <begin position="91"/>
        <end position="110"/>
    </location>
</feature>
<feature type="compositionally biased region" description="Basic and acidic residues" evidence="1">
    <location>
        <begin position="136"/>
        <end position="156"/>
    </location>
</feature>
<evidence type="ECO:0000256" key="2">
    <source>
        <dbReference type="SAM" id="Phobius"/>
    </source>
</evidence>
<feature type="compositionally biased region" description="Pro residues" evidence="1">
    <location>
        <begin position="10"/>
        <end position="21"/>
    </location>
</feature>
<feature type="region of interest" description="Disordered" evidence="1">
    <location>
        <begin position="1"/>
        <end position="22"/>
    </location>
</feature>
<evidence type="ECO:0000313" key="3">
    <source>
        <dbReference type="EMBL" id="EMI27758.1"/>
    </source>
</evidence>
<proteinExistence type="predicted"/>
<keyword evidence="2" id="KW-1133">Transmembrane helix</keyword>
<feature type="transmembrane region" description="Helical" evidence="2">
    <location>
        <begin position="66"/>
        <end position="85"/>
    </location>
</feature>
<sequence length="156" mass="17545">MSANPYQTPSTPPPESEPTAPPAIARNECPLCRTTNELGSVLFSLQYECKGCGARMFVEMPKGHEWIRSLIVATLSFSLLAPALFGRFEIGYFFPIVFIGMLSAGTIARYKFGVLSVYRGGWYQRPVKRKSLPIPTEKERRTEESFETELKGSEER</sequence>
<organism evidence="3 4">
    <name type="scientific">Rhodopirellula europaea SH398</name>
    <dbReference type="NCBI Taxonomy" id="1263868"/>
    <lineage>
        <taxon>Bacteria</taxon>
        <taxon>Pseudomonadati</taxon>
        <taxon>Planctomycetota</taxon>
        <taxon>Planctomycetia</taxon>
        <taxon>Pirellulales</taxon>
        <taxon>Pirellulaceae</taxon>
        <taxon>Rhodopirellula</taxon>
    </lineage>
</organism>
<dbReference type="EMBL" id="ANOF01000058">
    <property type="protein sequence ID" value="EMI27758.1"/>
    <property type="molecule type" value="Genomic_DNA"/>
</dbReference>
<keyword evidence="2" id="KW-0472">Membrane</keyword>
<dbReference type="Proteomes" id="UP000011996">
    <property type="component" value="Unassembled WGS sequence"/>
</dbReference>
<reference evidence="3 4" key="1">
    <citation type="journal article" date="2013" name="Mar. Genomics">
        <title>Expression of sulfatases in Rhodopirellula baltica and the diversity of sulfatases in the genus Rhodopirellula.</title>
        <authorList>
            <person name="Wegner C.E."/>
            <person name="Richter-Heitmann T."/>
            <person name="Klindworth A."/>
            <person name="Klockow C."/>
            <person name="Richter M."/>
            <person name="Achstetter T."/>
            <person name="Glockner F.O."/>
            <person name="Harder J."/>
        </authorList>
    </citation>
    <scope>NUCLEOTIDE SEQUENCE [LARGE SCALE GENOMIC DNA]</scope>
    <source>
        <strain evidence="3 4">SH398</strain>
    </source>
</reference>
<accession>M5S7Z0</accession>
<feature type="region of interest" description="Disordered" evidence="1">
    <location>
        <begin position="133"/>
        <end position="156"/>
    </location>
</feature>
<comment type="caution">
    <text evidence="3">The sequence shown here is derived from an EMBL/GenBank/DDBJ whole genome shotgun (WGS) entry which is preliminary data.</text>
</comment>
<dbReference type="STRING" id="1263868.RESH_01614"/>
<evidence type="ECO:0000313" key="4">
    <source>
        <dbReference type="Proteomes" id="UP000011996"/>
    </source>
</evidence>
<dbReference type="PATRIC" id="fig|1263868.3.peg.1744"/>
<dbReference type="OrthoDB" id="9912542at2"/>
<gene>
    <name evidence="3" type="ORF">RESH_01614</name>
</gene>
<keyword evidence="2" id="KW-0812">Transmembrane</keyword>
<evidence type="ECO:0000256" key="1">
    <source>
        <dbReference type="SAM" id="MobiDB-lite"/>
    </source>
</evidence>
<name>M5S7Z0_9BACT</name>